<evidence type="ECO:0000313" key="7">
    <source>
        <dbReference type="Proteomes" id="UP000887575"/>
    </source>
</evidence>
<feature type="region of interest" description="Disordered" evidence="5">
    <location>
        <begin position="240"/>
        <end position="259"/>
    </location>
</feature>
<dbReference type="InterPro" id="IPR027417">
    <property type="entry name" value="P-loop_NTPase"/>
</dbReference>
<organism evidence="7 8">
    <name type="scientific">Mesorhabditis belari</name>
    <dbReference type="NCBI Taxonomy" id="2138241"/>
    <lineage>
        <taxon>Eukaryota</taxon>
        <taxon>Metazoa</taxon>
        <taxon>Ecdysozoa</taxon>
        <taxon>Nematoda</taxon>
        <taxon>Chromadorea</taxon>
        <taxon>Rhabditida</taxon>
        <taxon>Rhabditina</taxon>
        <taxon>Rhabditomorpha</taxon>
        <taxon>Rhabditoidea</taxon>
        <taxon>Rhabditidae</taxon>
        <taxon>Mesorhabditinae</taxon>
        <taxon>Mesorhabditis</taxon>
    </lineage>
</organism>
<dbReference type="GO" id="GO:0003689">
    <property type="term" value="F:DNA clamp loader activity"/>
    <property type="evidence" value="ECO:0007669"/>
    <property type="project" value="UniProtKB-UniRule"/>
</dbReference>
<keyword evidence="7" id="KW-1185">Reference proteome</keyword>
<dbReference type="Proteomes" id="UP000887575">
    <property type="component" value="Unassembled WGS sequence"/>
</dbReference>
<evidence type="ECO:0000313" key="8">
    <source>
        <dbReference type="WBParaSite" id="MBELARI_LOCUS17131"/>
    </source>
</evidence>
<dbReference type="SMART" id="SM00382">
    <property type="entry name" value="AAA"/>
    <property type="match status" value="1"/>
</dbReference>
<proteinExistence type="inferred from homology"/>
<dbReference type="InterPro" id="IPR003959">
    <property type="entry name" value="ATPase_AAA_core"/>
</dbReference>
<dbReference type="AlphaFoldDB" id="A0AAF3ESW7"/>
<feature type="domain" description="AAA+ ATPase" evidence="6">
    <location>
        <begin position="376"/>
        <end position="511"/>
    </location>
</feature>
<dbReference type="InterPro" id="IPR047854">
    <property type="entry name" value="RFC_lid"/>
</dbReference>
<protein>
    <submittedName>
        <fullName evidence="8">Replication factor C subunit 1</fullName>
    </submittedName>
</protein>
<dbReference type="InterPro" id="IPR003593">
    <property type="entry name" value="AAA+_ATPase"/>
</dbReference>
<reference evidence="8" key="1">
    <citation type="submission" date="2024-02" db="UniProtKB">
        <authorList>
            <consortium name="WormBaseParasite"/>
        </authorList>
    </citation>
    <scope>IDENTIFICATION</scope>
</reference>
<feature type="compositionally biased region" description="Gly residues" evidence="5">
    <location>
        <begin position="863"/>
        <end position="879"/>
    </location>
</feature>
<evidence type="ECO:0000256" key="3">
    <source>
        <dbReference type="ARBA" id="ARBA00022741"/>
    </source>
</evidence>
<feature type="compositionally biased region" description="Basic and acidic residues" evidence="5">
    <location>
        <begin position="70"/>
        <end position="79"/>
    </location>
</feature>
<dbReference type="InterPro" id="IPR008921">
    <property type="entry name" value="DNA_pol3_clamp-load_cplx_C"/>
</dbReference>
<feature type="compositionally biased region" description="Basic and acidic residues" evidence="5">
    <location>
        <begin position="178"/>
        <end position="187"/>
    </location>
</feature>
<dbReference type="CDD" id="cd00009">
    <property type="entry name" value="AAA"/>
    <property type="match status" value="1"/>
</dbReference>
<dbReference type="Gene3D" id="1.10.8.60">
    <property type="match status" value="1"/>
</dbReference>
<dbReference type="FunFam" id="3.40.50.300:FF:000395">
    <property type="entry name" value="Replication factor C subunit 1"/>
    <property type="match status" value="1"/>
</dbReference>
<dbReference type="PANTHER" id="PTHR23389:SF6">
    <property type="entry name" value="REPLICATION FACTOR C SUBUNIT 1"/>
    <property type="match status" value="1"/>
</dbReference>
<dbReference type="SUPFAM" id="SSF52540">
    <property type="entry name" value="P-loop containing nucleoside triphosphate hydrolases"/>
    <property type="match status" value="1"/>
</dbReference>
<feature type="region of interest" description="Disordered" evidence="5">
    <location>
        <begin position="1"/>
        <end position="221"/>
    </location>
</feature>
<feature type="compositionally biased region" description="Acidic residues" evidence="5">
    <location>
        <begin position="826"/>
        <end position="836"/>
    </location>
</feature>
<dbReference type="Gene3D" id="3.40.50.300">
    <property type="entry name" value="P-loop containing nucleotide triphosphate hydrolases"/>
    <property type="match status" value="1"/>
</dbReference>
<evidence type="ECO:0000256" key="5">
    <source>
        <dbReference type="SAM" id="MobiDB-lite"/>
    </source>
</evidence>
<feature type="region of interest" description="Disordered" evidence="5">
    <location>
        <begin position="816"/>
        <end position="887"/>
    </location>
</feature>
<feature type="compositionally biased region" description="Low complexity" evidence="5">
    <location>
        <begin position="843"/>
        <end position="861"/>
    </location>
</feature>
<keyword evidence="3" id="KW-0547">Nucleotide-binding</keyword>
<dbReference type="Pfam" id="PF00004">
    <property type="entry name" value="AAA"/>
    <property type="match status" value="1"/>
</dbReference>
<sequence>MSGIQRFFGKTPKAANPSASQASTTTDKKRPASRAQDNLTGSLMEFEDSDGEGEHPIPRSVRRQAQAHAQEAKADEKAPRGRRRKAVLASDSDDEDFLITSQPAKATPKKKNPVAPVKRARFEDDRSPQKGPTKNTKQIHLVDDDDEDELVSVTDSEDEFREKKKPKKALPPGQTKLNFEKKTKQSEPVKGNTQSKKTTDAASFFGDAPRQKAPARGQSKNVAAFDTKYDDILLVPNKKDAESKSHMHISPSSQKENFSRKTENFVQMGDEVYEIVDTLVDIPHQNKRRTPVISSPSKPVNLSVTVSRPDLPLAVPWVDKYKPQNPQELIGMNGDKSPWNKLIGWLRDWAQHNLGEAGRTKKPRPPPWMAGQEGSAFKAVLLSGPPGIGKTTCAKMACESLGFQTVEMNASDVRNKKHLEAHVAQLTGSHQLEEYFGATKNPISDVRHVLIMDEVDGMSGNEDRSGISELMDIIKNTMIPIICICNDRAHPKMRTLVNYCFDVRFQRPRVEHVRSRIMMIAVREKLRMSKEDIDEIIELSNHDVRQCIYNLQMRKAIPEMHITQKDVTINAFEAARRLLSKSSTLREKQEMFFVDYGIMPLFVFENYLHLTNNERSKVDHLASIRRAAEFIAMGDMVDKQIRSGGAWKLLNEQSMLSAALPSMAMDGHLKTQILFPAWLGKNSTAGKRLRLTRQIAQHSHLRISGDTCALVTDYIPALRTKITRPLIDHENLGVPEVVATFVEYDLIRDDADAIAELAVWPGRKDPGAAIAAKTKAALTRALTKEHRVLPYALDDVGKGKKRGGASDALEVEIDEEGFVVERGGAEGEEEQEETEESNDKQEAAGGNNAGGSSLAQAARGRAGWRGGPPRGRGSTVRGGRGGRGRGK</sequence>
<evidence type="ECO:0000256" key="2">
    <source>
        <dbReference type="ARBA" id="ARBA00022705"/>
    </source>
</evidence>
<dbReference type="GO" id="GO:0003677">
    <property type="term" value="F:DNA binding"/>
    <property type="evidence" value="ECO:0007669"/>
    <property type="project" value="InterPro"/>
</dbReference>
<comment type="similarity">
    <text evidence="1">Belongs to the activator 1 large subunit family.</text>
</comment>
<dbReference type="GO" id="GO:0005524">
    <property type="term" value="F:ATP binding"/>
    <property type="evidence" value="ECO:0007669"/>
    <property type="project" value="UniProtKB-UniRule"/>
</dbReference>
<dbReference type="CDD" id="cd18140">
    <property type="entry name" value="HLD_clamp_RFC"/>
    <property type="match status" value="1"/>
</dbReference>
<dbReference type="WBParaSite" id="MBELARI_LOCUS17131">
    <property type="protein sequence ID" value="MBELARI_LOCUS17131"/>
    <property type="gene ID" value="MBELARI_LOCUS17131"/>
</dbReference>
<evidence type="ECO:0000259" key="6">
    <source>
        <dbReference type="SMART" id="SM00382"/>
    </source>
</evidence>
<evidence type="ECO:0000256" key="4">
    <source>
        <dbReference type="ARBA" id="ARBA00022840"/>
    </source>
</evidence>
<accession>A0AAF3ESW7</accession>
<name>A0AAF3ESW7_9BILA</name>
<keyword evidence="2" id="KW-0235">DNA replication</keyword>
<dbReference type="GO" id="GO:0005663">
    <property type="term" value="C:DNA replication factor C complex"/>
    <property type="evidence" value="ECO:0007669"/>
    <property type="project" value="InterPro"/>
</dbReference>
<evidence type="ECO:0000256" key="1">
    <source>
        <dbReference type="ARBA" id="ARBA00006116"/>
    </source>
</evidence>
<dbReference type="Pfam" id="PF25361">
    <property type="entry name" value="AAA_lid_RFC1"/>
    <property type="match status" value="1"/>
</dbReference>
<dbReference type="GO" id="GO:0016887">
    <property type="term" value="F:ATP hydrolysis activity"/>
    <property type="evidence" value="ECO:0007669"/>
    <property type="project" value="InterPro"/>
</dbReference>
<dbReference type="GO" id="GO:0005634">
    <property type="term" value="C:nucleus"/>
    <property type="evidence" value="ECO:0007669"/>
    <property type="project" value="UniProtKB-SubCell"/>
</dbReference>
<keyword evidence="4" id="KW-0067">ATP-binding</keyword>
<dbReference type="GO" id="GO:0006260">
    <property type="term" value="P:DNA replication"/>
    <property type="evidence" value="ECO:0007669"/>
    <property type="project" value="UniProtKB-KW"/>
</dbReference>
<dbReference type="PANTHER" id="PTHR23389">
    <property type="entry name" value="CHROMOSOME TRANSMISSION FIDELITY FACTOR 18"/>
    <property type="match status" value="1"/>
</dbReference>
<dbReference type="GO" id="GO:0006281">
    <property type="term" value="P:DNA repair"/>
    <property type="evidence" value="ECO:0007669"/>
    <property type="project" value="InterPro"/>
</dbReference>
<dbReference type="Gene3D" id="1.20.272.10">
    <property type="match status" value="1"/>
</dbReference>
<dbReference type="Pfam" id="PF08519">
    <property type="entry name" value="RFC1"/>
    <property type="match status" value="1"/>
</dbReference>
<dbReference type="SUPFAM" id="SSF48019">
    <property type="entry name" value="post-AAA+ oligomerization domain-like"/>
    <property type="match status" value="1"/>
</dbReference>
<feature type="compositionally biased region" description="Acidic residues" evidence="5">
    <location>
        <begin position="143"/>
        <end position="159"/>
    </location>
</feature>
<dbReference type="InterPro" id="IPR013725">
    <property type="entry name" value="DNA_replication_fac_RFC1_C"/>
</dbReference>